<dbReference type="AlphaFoldDB" id="A0A9P8HU69"/>
<sequence>MTLTAPLVVPASNFPFPNCCVPTDTITLPTINISAPISFTLCRPPKSSLQTLLPPGSVLGLAPSESLSQTKTDGLLKQILDRGIVENSIWSIMLINGQAGVFSIGGTGAEAVKMVEQQTKAALDRLGEIERLQKEKDGEGNAEEGKVAKRDEDWKWTKVQGAAA</sequence>
<keyword evidence="3" id="KW-1185">Reference proteome</keyword>
<protein>
    <submittedName>
        <fullName evidence="2">Uncharacterized protein</fullName>
    </submittedName>
</protein>
<feature type="non-terminal residue" evidence="2">
    <location>
        <position position="164"/>
    </location>
</feature>
<accession>A0A9P8HU69</accession>
<dbReference type="EMBL" id="JAGHQM010004098">
    <property type="protein sequence ID" value="KAH0537603.1"/>
    <property type="molecule type" value="Genomic_DNA"/>
</dbReference>
<evidence type="ECO:0000313" key="3">
    <source>
        <dbReference type="Proteomes" id="UP000750711"/>
    </source>
</evidence>
<evidence type="ECO:0000313" key="2">
    <source>
        <dbReference type="EMBL" id="KAH0537603.1"/>
    </source>
</evidence>
<feature type="region of interest" description="Disordered" evidence="1">
    <location>
        <begin position="132"/>
        <end position="151"/>
    </location>
</feature>
<organism evidence="2 3">
    <name type="scientific">Trichoglossum hirsutum</name>
    <dbReference type="NCBI Taxonomy" id="265104"/>
    <lineage>
        <taxon>Eukaryota</taxon>
        <taxon>Fungi</taxon>
        <taxon>Dikarya</taxon>
        <taxon>Ascomycota</taxon>
        <taxon>Pezizomycotina</taxon>
        <taxon>Geoglossomycetes</taxon>
        <taxon>Geoglossales</taxon>
        <taxon>Geoglossaceae</taxon>
        <taxon>Trichoglossum</taxon>
    </lineage>
</organism>
<evidence type="ECO:0000256" key="1">
    <source>
        <dbReference type="SAM" id="MobiDB-lite"/>
    </source>
</evidence>
<gene>
    <name evidence="2" type="ORF">GP486_008820</name>
</gene>
<dbReference type="Proteomes" id="UP000750711">
    <property type="component" value="Unassembled WGS sequence"/>
</dbReference>
<reference evidence="2" key="1">
    <citation type="submission" date="2021-03" db="EMBL/GenBank/DDBJ databases">
        <title>Comparative genomics and phylogenomic investigation of the class Geoglossomycetes provide insights into ecological specialization and systematics.</title>
        <authorList>
            <person name="Melie T."/>
            <person name="Pirro S."/>
            <person name="Miller A.N."/>
            <person name="Quandt A."/>
        </authorList>
    </citation>
    <scope>NUCLEOTIDE SEQUENCE</scope>
    <source>
        <strain evidence="2">CAQ_001_2017</strain>
    </source>
</reference>
<name>A0A9P8HU69_9PEZI</name>
<proteinExistence type="predicted"/>
<comment type="caution">
    <text evidence="2">The sequence shown here is derived from an EMBL/GenBank/DDBJ whole genome shotgun (WGS) entry which is preliminary data.</text>
</comment>